<dbReference type="GO" id="GO:0009307">
    <property type="term" value="P:DNA restriction-modification system"/>
    <property type="evidence" value="ECO:0007669"/>
    <property type="project" value="UniProtKB-KW"/>
</dbReference>
<dbReference type="AlphaFoldDB" id="A0A1C5KA29"/>
<accession>A0A1C5KA29</accession>
<evidence type="ECO:0000256" key="5">
    <source>
        <dbReference type="ARBA" id="ARBA00022747"/>
    </source>
</evidence>
<keyword evidence="8" id="KW-1185">Reference proteome</keyword>
<reference evidence="8" key="1">
    <citation type="submission" date="2016-06" db="EMBL/GenBank/DDBJ databases">
        <authorList>
            <person name="Varghese N."/>
            <person name="Submissions Spin"/>
        </authorList>
    </citation>
    <scope>NUCLEOTIDE SEQUENCE [LARGE SCALE GENOMIC DNA]</scope>
    <source>
        <strain evidence="8">DSM 45647</strain>
    </source>
</reference>
<evidence type="ECO:0000256" key="4">
    <source>
        <dbReference type="ARBA" id="ARBA00022691"/>
    </source>
</evidence>
<keyword evidence="2 6" id="KW-0489">Methyltransferase</keyword>
<dbReference type="InterPro" id="IPR031303">
    <property type="entry name" value="C5_meth_CS"/>
</dbReference>
<dbReference type="PANTHER" id="PTHR10629">
    <property type="entry name" value="CYTOSINE-SPECIFIC METHYLTRANSFERASE"/>
    <property type="match status" value="1"/>
</dbReference>
<dbReference type="InterPro" id="IPR050390">
    <property type="entry name" value="C5-Methyltransferase"/>
</dbReference>
<keyword evidence="4 6" id="KW-0949">S-adenosyl-L-methionine</keyword>
<protein>
    <recommendedName>
        <fullName evidence="1">DNA (cytosine-5-)-methyltransferase</fullName>
        <ecNumber evidence="1">2.1.1.37</ecNumber>
    </recommendedName>
</protein>
<dbReference type="Proteomes" id="UP000199360">
    <property type="component" value="Unassembled WGS sequence"/>
</dbReference>
<dbReference type="PROSITE" id="PS51679">
    <property type="entry name" value="SAM_MT_C5"/>
    <property type="match status" value="1"/>
</dbReference>
<dbReference type="SUPFAM" id="SSF53335">
    <property type="entry name" value="S-adenosyl-L-methionine-dependent methyltransferases"/>
    <property type="match status" value="1"/>
</dbReference>
<sequence>MGYASQIATLNAADYGAAQRRVRLLLMATSDHAIPAFPEPTHDKAGKDGRKPWVTLGELLASLPKPDPKDVVRPTGERAELLRALTPGTGIKTGGRVMNNRPSGQWGYRQDSFLADLGLPSRTIRAASTPDWVRLPDEDDLRRLTWEECAALQGFPRNWQFSGTRASVFQQIGNAVQVDMAEAVGEALITSLRAGPVSEPPVTPPWPPELVKRVKYTEAEHRVNGVLRVRVRAKAVDTPTG</sequence>
<dbReference type="GO" id="GO:0003677">
    <property type="term" value="F:DNA binding"/>
    <property type="evidence" value="ECO:0007669"/>
    <property type="project" value="TreeGrafter"/>
</dbReference>
<dbReference type="GO" id="GO:0044027">
    <property type="term" value="P:negative regulation of gene expression via chromosomal CpG island methylation"/>
    <property type="evidence" value="ECO:0007669"/>
    <property type="project" value="TreeGrafter"/>
</dbReference>
<dbReference type="EMBL" id="FMDM01000033">
    <property type="protein sequence ID" value="SCG79612.1"/>
    <property type="molecule type" value="Genomic_DNA"/>
</dbReference>
<keyword evidence="5" id="KW-0680">Restriction system</keyword>
<proteinExistence type="inferred from homology"/>
<dbReference type="GO" id="GO:0003886">
    <property type="term" value="F:DNA (cytosine-5-)-methyltransferase activity"/>
    <property type="evidence" value="ECO:0007669"/>
    <property type="project" value="UniProtKB-EC"/>
</dbReference>
<gene>
    <name evidence="7" type="ORF">GA0070213_13315</name>
</gene>
<evidence type="ECO:0000256" key="2">
    <source>
        <dbReference type="ARBA" id="ARBA00022603"/>
    </source>
</evidence>
<comment type="caution">
    <text evidence="6">Lacks conserved residue(s) required for the propagation of feature annotation.</text>
</comment>
<dbReference type="PROSITE" id="PS00095">
    <property type="entry name" value="C5_MTASE_2"/>
    <property type="match status" value="1"/>
</dbReference>
<dbReference type="EC" id="2.1.1.37" evidence="1"/>
<dbReference type="InterPro" id="IPR001525">
    <property type="entry name" value="C5_MeTfrase"/>
</dbReference>
<comment type="similarity">
    <text evidence="6">Belongs to the class I-like SAM-binding methyltransferase superfamily. C5-methyltransferase family.</text>
</comment>
<organism evidence="7 8">
    <name type="scientific">Micromonospora humi</name>
    <dbReference type="NCBI Taxonomy" id="745366"/>
    <lineage>
        <taxon>Bacteria</taxon>
        <taxon>Bacillati</taxon>
        <taxon>Actinomycetota</taxon>
        <taxon>Actinomycetes</taxon>
        <taxon>Micromonosporales</taxon>
        <taxon>Micromonosporaceae</taxon>
        <taxon>Micromonospora</taxon>
    </lineage>
</organism>
<evidence type="ECO:0000313" key="7">
    <source>
        <dbReference type="EMBL" id="SCG79612.1"/>
    </source>
</evidence>
<dbReference type="Pfam" id="PF00145">
    <property type="entry name" value="DNA_methylase"/>
    <property type="match status" value="1"/>
</dbReference>
<dbReference type="Gene3D" id="3.90.120.10">
    <property type="entry name" value="DNA Methylase, subunit A, domain 2"/>
    <property type="match status" value="1"/>
</dbReference>
<dbReference type="Gene3D" id="3.40.50.150">
    <property type="entry name" value="Vaccinia Virus protein VP39"/>
    <property type="match status" value="1"/>
</dbReference>
<keyword evidence="3 6" id="KW-0808">Transferase</keyword>
<dbReference type="GO" id="GO:0032259">
    <property type="term" value="P:methylation"/>
    <property type="evidence" value="ECO:0007669"/>
    <property type="project" value="UniProtKB-KW"/>
</dbReference>
<name>A0A1C5KA29_9ACTN</name>
<evidence type="ECO:0000256" key="6">
    <source>
        <dbReference type="PROSITE-ProRule" id="PRU01016"/>
    </source>
</evidence>
<evidence type="ECO:0000256" key="1">
    <source>
        <dbReference type="ARBA" id="ARBA00011975"/>
    </source>
</evidence>
<dbReference type="PANTHER" id="PTHR10629:SF52">
    <property type="entry name" value="DNA (CYTOSINE-5)-METHYLTRANSFERASE 1"/>
    <property type="match status" value="1"/>
</dbReference>
<evidence type="ECO:0000256" key="3">
    <source>
        <dbReference type="ARBA" id="ARBA00022679"/>
    </source>
</evidence>
<dbReference type="InterPro" id="IPR029063">
    <property type="entry name" value="SAM-dependent_MTases_sf"/>
</dbReference>
<evidence type="ECO:0000313" key="8">
    <source>
        <dbReference type="Proteomes" id="UP000199360"/>
    </source>
</evidence>
<dbReference type="STRING" id="745366.GA0070213_13315"/>